<accession>A0ABR9SEK0</accession>
<dbReference type="SUPFAM" id="SSF143120">
    <property type="entry name" value="YefM-like"/>
    <property type="match status" value="1"/>
</dbReference>
<dbReference type="NCBIfam" id="TIGR01552">
    <property type="entry name" value="phd_fam"/>
    <property type="match status" value="1"/>
</dbReference>
<dbReference type="InterPro" id="IPR036165">
    <property type="entry name" value="YefM-like_sf"/>
</dbReference>
<name>A0ABR9SEK0_9BURK</name>
<sequence>MIADLPQLEALPRQKASDVKNRWRDLVREVHASGSVAITNHSTVEMVLVTAEAYRELAASAAELKAREASALDRLSEQFQARLASLQAPGAAAQAAAVFERQGRIAAPRPKAGPAF</sequence>
<keyword evidence="3" id="KW-1185">Reference proteome</keyword>
<gene>
    <name evidence="2" type="ORF">IM725_09410</name>
</gene>
<dbReference type="RefSeq" id="WP_193780325.1">
    <property type="nucleotide sequence ID" value="NZ_JADDOJ010000031.1"/>
</dbReference>
<organism evidence="2 3">
    <name type="scientific">Ramlibacter aquaticus</name>
    <dbReference type="NCBI Taxonomy" id="2780094"/>
    <lineage>
        <taxon>Bacteria</taxon>
        <taxon>Pseudomonadati</taxon>
        <taxon>Pseudomonadota</taxon>
        <taxon>Betaproteobacteria</taxon>
        <taxon>Burkholderiales</taxon>
        <taxon>Comamonadaceae</taxon>
        <taxon>Ramlibacter</taxon>
    </lineage>
</organism>
<evidence type="ECO:0000256" key="1">
    <source>
        <dbReference type="ARBA" id="ARBA00009981"/>
    </source>
</evidence>
<dbReference type="Proteomes" id="UP000715965">
    <property type="component" value="Unassembled WGS sequence"/>
</dbReference>
<dbReference type="EMBL" id="JADDOJ010000031">
    <property type="protein sequence ID" value="MBE7940785.1"/>
    <property type="molecule type" value="Genomic_DNA"/>
</dbReference>
<dbReference type="Gene3D" id="3.40.1620.10">
    <property type="entry name" value="YefM-like domain"/>
    <property type="match status" value="1"/>
</dbReference>
<protein>
    <submittedName>
        <fullName evidence="2">Type II toxin-antitoxin system prevent-host-death family antitoxin</fullName>
    </submittedName>
</protein>
<evidence type="ECO:0000313" key="2">
    <source>
        <dbReference type="EMBL" id="MBE7940785.1"/>
    </source>
</evidence>
<proteinExistence type="inferred from homology"/>
<comment type="similarity">
    <text evidence="1">Belongs to the phD/YefM antitoxin family.</text>
</comment>
<reference evidence="2 3" key="1">
    <citation type="submission" date="2020-10" db="EMBL/GenBank/DDBJ databases">
        <title>Draft genome of Ramlibacter aquaticus LMG 30558.</title>
        <authorList>
            <person name="Props R."/>
        </authorList>
    </citation>
    <scope>NUCLEOTIDE SEQUENCE [LARGE SCALE GENOMIC DNA]</scope>
    <source>
        <strain evidence="2 3">LMG 30558</strain>
    </source>
</reference>
<comment type="caution">
    <text evidence="2">The sequence shown here is derived from an EMBL/GenBank/DDBJ whole genome shotgun (WGS) entry which is preliminary data.</text>
</comment>
<evidence type="ECO:0000313" key="3">
    <source>
        <dbReference type="Proteomes" id="UP000715965"/>
    </source>
</evidence>